<reference evidence="3 4" key="1">
    <citation type="submission" date="2018-08" db="EMBL/GenBank/DDBJ databases">
        <title>A genome reference for cultivated species of the human gut microbiota.</title>
        <authorList>
            <person name="Zou Y."/>
            <person name="Xue W."/>
            <person name="Luo G."/>
        </authorList>
    </citation>
    <scope>NUCLEOTIDE SEQUENCE [LARGE SCALE GENOMIC DNA]</scope>
    <source>
        <strain evidence="3 4">AF26-4BH</strain>
    </source>
</reference>
<feature type="region of interest" description="Disordered" evidence="1">
    <location>
        <begin position="127"/>
        <end position="171"/>
    </location>
</feature>
<evidence type="ECO:0000256" key="1">
    <source>
        <dbReference type="SAM" id="MobiDB-lite"/>
    </source>
</evidence>
<dbReference type="OrthoDB" id="2067506at2"/>
<keyword evidence="2" id="KW-0472">Membrane</keyword>
<evidence type="ECO:0000313" key="3">
    <source>
        <dbReference type="EMBL" id="RGE71108.1"/>
    </source>
</evidence>
<proteinExistence type="predicted"/>
<accession>A0A3E3IVI5</accession>
<evidence type="ECO:0000313" key="4">
    <source>
        <dbReference type="Proteomes" id="UP000261166"/>
    </source>
</evidence>
<keyword evidence="2" id="KW-1133">Transmembrane helix</keyword>
<feature type="compositionally biased region" description="Polar residues" evidence="1">
    <location>
        <begin position="82"/>
        <end position="93"/>
    </location>
</feature>
<gene>
    <name evidence="3" type="ORF">DWY69_14830</name>
</gene>
<sequence>MEKEKRGNKKKGGKKVLAAAACIGLLAAAGGFFFWQKSNADAAEGAVVIEAGENGEIIYAQIDNIVGNDIDVSIMAETASGSGNAGQNVSGQNAVEPGNAGQEISGRENGAWDMPDGMPQGMPADMSDGTPQGMPGGYPADGAGVMGDGGDEGGNSTRNSTKSSTGNNAGSVSAFIDTGETRSFEIPAGTQVITKLGVETTFSRLSAGNIIALLLEKGTDNILKIWVVS</sequence>
<organism evidence="3 4">
    <name type="scientific">Eisenbergiella massiliensis</name>
    <dbReference type="NCBI Taxonomy" id="1720294"/>
    <lineage>
        <taxon>Bacteria</taxon>
        <taxon>Bacillati</taxon>
        <taxon>Bacillota</taxon>
        <taxon>Clostridia</taxon>
        <taxon>Lachnospirales</taxon>
        <taxon>Lachnospiraceae</taxon>
        <taxon>Eisenbergiella</taxon>
    </lineage>
</organism>
<feature type="compositionally biased region" description="Polar residues" evidence="1">
    <location>
        <begin position="155"/>
        <end position="171"/>
    </location>
</feature>
<dbReference type="Proteomes" id="UP000261166">
    <property type="component" value="Unassembled WGS sequence"/>
</dbReference>
<keyword evidence="2" id="KW-0812">Transmembrane</keyword>
<protein>
    <submittedName>
        <fullName evidence="3">Uncharacterized protein</fullName>
    </submittedName>
</protein>
<feature type="region of interest" description="Disordered" evidence="1">
    <location>
        <begin position="82"/>
        <end position="109"/>
    </location>
</feature>
<comment type="caution">
    <text evidence="3">The sequence shown here is derived from an EMBL/GenBank/DDBJ whole genome shotgun (WGS) entry which is preliminary data.</text>
</comment>
<dbReference type="RefSeq" id="WP_025491079.1">
    <property type="nucleotide sequence ID" value="NZ_CALBAU010000033.1"/>
</dbReference>
<feature type="transmembrane region" description="Helical" evidence="2">
    <location>
        <begin position="16"/>
        <end position="35"/>
    </location>
</feature>
<dbReference type="EMBL" id="QVLU01000012">
    <property type="protein sequence ID" value="RGE71108.1"/>
    <property type="molecule type" value="Genomic_DNA"/>
</dbReference>
<dbReference type="AlphaFoldDB" id="A0A3E3IVI5"/>
<name>A0A3E3IVI5_9FIRM</name>
<evidence type="ECO:0000256" key="2">
    <source>
        <dbReference type="SAM" id="Phobius"/>
    </source>
</evidence>